<dbReference type="RefSeq" id="WP_227570436.1">
    <property type="nucleotide sequence ID" value="NZ_CP101988.1"/>
</dbReference>
<accession>A0ABY5L286</accession>
<sequence>MRSVPFTAAAAAAGALLLLSACGGGSGSDAGKDSSAKEGPLEAYIKPVTSVYDDIDYEKIQVEQENIIAACMQEAGFEYTPQESQSVSSPWDDEDIEWGTEEFAQKYGYGYSGGSESEDGEDEWVDPNADYLATMSESERAAYEAALWGGPQDEPVDEDAEVEWDWTKAGCYGKASNETYGDAFSAYEDPAFVDLQDEMGRLYEKVQADPKLTALDSEWSACMNDAGFDFAKVSEASESISEAYNALWEAADPDTGGIDKTAEADLREKEMATAIADAKCQTKVGYQKKSREVQFALEQEFVDNHKAELDAWIEQYATEKAAK</sequence>
<dbReference type="Proteomes" id="UP001316189">
    <property type="component" value="Chromosome"/>
</dbReference>
<feature type="chain" id="PRO_5046565111" evidence="1">
    <location>
        <begin position="24"/>
        <end position="323"/>
    </location>
</feature>
<evidence type="ECO:0000256" key="1">
    <source>
        <dbReference type="SAM" id="SignalP"/>
    </source>
</evidence>
<keyword evidence="3" id="KW-1185">Reference proteome</keyword>
<evidence type="ECO:0000313" key="3">
    <source>
        <dbReference type="Proteomes" id="UP001316189"/>
    </source>
</evidence>
<dbReference type="EMBL" id="CP101988">
    <property type="protein sequence ID" value="UUI74708.1"/>
    <property type="molecule type" value="Genomic_DNA"/>
</dbReference>
<name>A0ABY5L286_9CELL</name>
<gene>
    <name evidence="2" type="ORF">NP064_13065</name>
</gene>
<reference evidence="2 3" key="1">
    <citation type="submission" date="2022-07" db="EMBL/GenBank/DDBJ databases">
        <title>Novel species in genus cellulomonas.</title>
        <authorList>
            <person name="Ye L."/>
        </authorList>
    </citation>
    <scope>NUCLEOTIDE SEQUENCE [LARGE SCALE GENOMIC DNA]</scope>
    <source>
        <strain evidence="3">zg-Y338</strain>
    </source>
</reference>
<organism evidence="2 3">
    <name type="scientific">Cellulomonas chengniuliangii</name>
    <dbReference type="NCBI Taxonomy" id="2968084"/>
    <lineage>
        <taxon>Bacteria</taxon>
        <taxon>Bacillati</taxon>
        <taxon>Actinomycetota</taxon>
        <taxon>Actinomycetes</taxon>
        <taxon>Micrococcales</taxon>
        <taxon>Cellulomonadaceae</taxon>
        <taxon>Cellulomonas</taxon>
    </lineage>
</organism>
<feature type="signal peptide" evidence="1">
    <location>
        <begin position="1"/>
        <end position="23"/>
    </location>
</feature>
<dbReference type="PROSITE" id="PS51257">
    <property type="entry name" value="PROKAR_LIPOPROTEIN"/>
    <property type="match status" value="1"/>
</dbReference>
<evidence type="ECO:0000313" key="2">
    <source>
        <dbReference type="EMBL" id="UUI74708.1"/>
    </source>
</evidence>
<proteinExistence type="predicted"/>
<keyword evidence="1" id="KW-0732">Signal</keyword>
<protein>
    <submittedName>
        <fullName evidence="2">Uncharacterized protein</fullName>
    </submittedName>
</protein>